<keyword evidence="7 9" id="KW-0010">Activator</keyword>
<dbReference type="EMBL" id="RZYA01000002">
    <property type="protein sequence ID" value="RVU27952.1"/>
    <property type="molecule type" value="Genomic_DNA"/>
</dbReference>
<proteinExistence type="predicted"/>
<evidence type="ECO:0000256" key="10">
    <source>
        <dbReference type="PROSITE-ProRule" id="PRU00169"/>
    </source>
</evidence>
<dbReference type="AlphaFoldDB" id="A0A437Q0A7"/>
<evidence type="ECO:0000256" key="4">
    <source>
        <dbReference type="ARBA" id="ARBA00023012"/>
    </source>
</evidence>
<organism evidence="12 13">
    <name type="scientific">Streptomyces antnestii</name>
    <dbReference type="NCBI Taxonomy" id="2494256"/>
    <lineage>
        <taxon>Bacteria</taxon>
        <taxon>Bacillati</taxon>
        <taxon>Actinomycetota</taxon>
        <taxon>Actinomycetes</taxon>
        <taxon>Kitasatosporales</taxon>
        <taxon>Streptomycetaceae</taxon>
        <taxon>Streptomyces</taxon>
    </lineage>
</organism>
<evidence type="ECO:0000256" key="5">
    <source>
        <dbReference type="ARBA" id="ARBA00023015"/>
    </source>
</evidence>
<accession>A0A437Q0A7</accession>
<dbReference type="InterPro" id="IPR001789">
    <property type="entry name" value="Sig_transdc_resp-reg_receiver"/>
</dbReference>
<evidence type="ECO:0000256" key="8">
    <source>
        <dbReference type="ARBA" id="ARBA00023163"/>
    </source>
</evidence>
<dbReference type="PANTHER" id="PTHR45526:SF1">
    <property type="entry name" value="TRANSCRIPTIONAL REGULATORY PROTEIN DCUR-RELATED"/>
    <property type="match status" value="1"/>
</dbReference>
<dbReference type="Pfam" id="PF00072">
    <property type="entry name" value="Response_reg"/>
    <property type="match status" value="1"/>
</dbReference>
<evidence type="ECO:0000256" key="9">
    <source>
        <dbReference type="PIRNR" id="PIRNR006171"/>
    </source>
</evidence>
<evidence type="ECO:0000256" key="6">
    <source>
        <dbReference type="ARBA" id="ARBA00023125"/>
    </source>
</evidence>
<dbReference type="PANTHER" id="PTHR45526">
    <property type="entry name" value="TRANSCRIPTIONAL REGULATORY PROTEIN DPIA"/>
    <property type="match status" value="1"/>
</dbReference>
<dbReference type="InterPro" id="IPR051271">
    <property type="entry name" value="2C-system_Tx_regulators"/>
</dbReference>
<dbReference type="CDD" id="cd19925">
    <property type="entry name" value="REC_citrate_TCS"/>
    <property type="match status" value="1"/>
</dbReference>
<keyword evidence="2 9" id="KW-0963">Cytoplasm</keyword>
<keyword evidence="3 10" id="KW-0597">Phosphoprotein</keyword>
<dbReference type="PROSITE" id="PS50110">
    <property type="entry name" value="RESPONSE_REGULATORY"/>
    <property type="match status" value="1"/>
</dbReference>
<evidence type="ECO:0000259" key="11">
    <source>
        <dbReference type="PROSITE" id="PS50110"/>
    </source>
</evidence>
<sequence>MSDTIDVLVVDDDFMVARVHRTFVERVTPFRVVGEASTGERAIAAVGRLRPDLVLLDLYLPDMFGLDVIPRLRTAGHDCDVMVISAAREADALRGAVRHGVVDYLLKPFDFDDLEPRLTRYATRRRRLLTTVVRGQADVDRMLAGAAAPAPGGPLPKGMSVETAELVERSLREADGTLSATECAALTGVSRVSARRYLEYFQSTGSADVSLRYGVAGRPERRYGWRV</sequence>
<dbReference type="Gene3D" id="3.40.50.2300">
    <property type="match status" value="1"/>
</dbReference>
<dbReference type="SMART" id="SM00448">
    <property type="entry name" value="REC"/>
    <property type="match status" value="1"/>
</dbReference>
<evidence type="ECO:0000256" key="7">
    <source>
        <dbReference type="ARBA" id="ARBA00023159"/>
    </source>
</evidence>
<keyword evidence="6 9" id="KW-0238">DNA-binding</keyword>
<dbReference type="SUPFAM" id="SSF52172">
    <property type="entry name" value="CheY-like"/>
    <property type="match status" value="1"/>
</dbReference>
<keyword evidence="4 9" id="KW-0902">Two-component regulatory system</keyword>
<evidence type="ECO:0000256" key="3">
    <source>
        <dbReference type="ARBA" id="ARBA00022553"/>
    </source>
</evidence>
<reference evidence="12 13" key="1">
    <citation type="submission" date="2019-01" db="EMBL/GenBank/DDBJ databases">
        <title>Genome sequences of Streptomyces and Rhizobium isolates collected from root and soil.</title>
        <authorList>
            <person name="Chhettri S."/>
            <person name="Sevigny J.L."/>
            <person name="Sen A."/>
            <person name="Ennis N."/>
            <person name="Tisa L."/>
        </authorList>
    </citation>
    <scope>NUCLEOTIDE SEQUENCE [LARGE SCALE GENOMIC DNA]</scope>
    <source>
        <strain evidence="12 13">San01</strain>
    </source>
</reference>
<keyword evidence="13" id="KW-1185">Reference proteome</keyword>
<evidence type="ECO:0000256" key="2">
    <source>
        <dbReference type="ARBA" id="ARBA00022490"/>
    </source>
</evidence>
<comment type="subcellular location">
    <subcellularLocation>
        <location evidence="1 9">Cytoplasm</location>
    </subcellularLocation>
</comment>
<feature type="modified residue" description="4-aspartylphosphate" evidence="10">
    <location>
        <position position="57"/>
    </location>
</feature>
<dbReference type="PIRSF" id="PIRSF006171">
    <property type="entry name" value="RR_citrat_malat"/>
    <property type="match status" value="1"/>
</dbReference>
<name>A0A437Q0A7_9ACTN</name>
<dbReference type="GO" id="GO:0005737">
    <property type="term" value="C:cytoplasm"/>
    <property type="evidence" value="ECO:0007669"/>
    <property type="project" value="UniProtKB-SubCell"/>
</dbReference>
<evidence type="ECO:0000313" key="13">
    <source>
        <dbReference type="Proteomes" id="UP000283128"/>
    </source>
</evidence>
<dbReference type="Proteomes" id="UP000283128">
    <property type="component" value="Unassembled WGS sequence"/>
</dbReference>
<dbReference type="GO" id="GO:0000156">
    <property type="term" value="F:phosphorelay response regulator activity"/>
    <property type="evidence" value="ECO:0007669"/>
    <property type="project" value="TreeGrafter"/>
</dbReference>
<feature type="domain" description="Response regulatory" evidence="11">
    <location>
        <begin position="6"/>
        <end position="122"/>
    </location>
</feature>
<keyword evidence="8 9" id="KW-0804">Transcription</keyword>
<evidence type="ECO:0000256" key="1">
    <source>
        <dbReference type="ARBA" id="ARBA00004496"/>
    </source>
</evidence>
<dbReference type="GO" id="GO:0003700">
    <property type="term" value="F:DNA-binding transcription factor activity"/>
    <property type="evidence" value="ECO:0007669"/>
    <property type="project" value="InterPro"/>
</dbReference>
<dbReference type="InterPro" id="IPR011006">
    <property type="entry name" value="CheY-like_superfamily"/>
</dbReference>
<gene>
    <name evidence="12" type="ORF">EOT10_06670</name>
</gene>
<protein>
    <recommendedName>
        <fullName evidence="9">Transcriptional regulatory protein</fullName>
    </recommendedName>
</protein>
<dbReference type="RefSeq" id="WP_127827107.1">
    <property type="nucleotide sequence ID" value="NZ_RZYA01000002.1"/>
</dbReference>
<comment type="caution">
    <text evidence="12">The sequence shown here is derived from an EMBL/GenBank/DDBJ whole genome shotgun (WGS) entry which is preliminary data.</text>
</comment>
<keyword evidence="5 9" id="KW-0805">Transcription regulation</keyword>
<dbReference type="GO" id="GO:0003677">
    <property type="term" value="F:DNA binding"/>
    <property type="evidence" value="ECO:0007669"/>
    <property type="project" value="UniProtKB-KW"/>
</dbReference>
<dbReference type="OrthoDB" id="7187989at2"/>
<dbReference type="InterPro" id="IPR024187">
    <property type="entry name" value="Sig_transdc_resp-reg_cit/mal"/>
</dbReference>
<evidence type="ECO:0000313" key="12">
    <source>
        <dbReference type="EMBL" id="RVU27952.1"/>
    </source>
</evidence>